<accession>A0ABS0A2J0</accession>
<dbReference type="EMBL" id="JADKYU010000223">
    <property type="protein sequence ID" value="MBF4983570.1"/>
    <property type="molecule type" value="Genomic_DNA"/>
</dbReference>
<keyword evidence="1" id="KW-0472">Membrane</keyword>
<organism evidence="2 3">
    <name type="scientific">Nonlabens mediterrranea</name>
    <dbReference type="NCBI Taxonomy" id="1419947"/>
    <lineage>
        <taxon>Bacteria</taxon>
        <taxon>Pseudomonadati</taxon>
        <taxon>Bacteroidota</taxon>
        <taxon>Flavobacteriia</taxon>
        <taxon>Flavobacteriales</taxon>
        <taxon>Flavobacteriaceae</taxon>
        <taxon>Nonlabens</taxon>
    </lineage>
</organism>
<feature type="transmembrane region" description="Helical" evidence="1">
    <location>
        <begin position="12"/>
        <end position="32"/>
    </location>
</feature>
<sequence>MKWFIHRKGYLVVLGLLAISPIIFLILGSLAYNSWKILDVVDDTIAISILIGQMIIGIICFVLSLYELRKNKTEYLTNKIVGTVLSVSILLPYLTIFILIATIIH</sequence>
<feature type="transmembrane region" description="Helical" evidence="1">
    <location>
        <begin position="80"/>
        <end position="104"/>
    </location>
</feature>
<proteinExistence type="predicted"/>
<evidence type="ECO:0000313" key="2">
    <source>
        <dbReference type="EMBL" id="MBF4983570.1"/>
    </source>
</evidence>
<comment type="caution">
    <text evidence="2">The sequence shown here is derived from an EMBL/GenBank/DDBJ whole genome shotgun (WGS) entry which is preliminary data.</text>
</comment>
<dbReference type="Proteomes" id="UP001194729">
    <property type="component" value="Unassembled WGS sequence"/>
</dbReference>
<reference evidence="2 3" key="1">
    <citation type="submission" date="2020-11" db="EMBL/GenBank/DDBJ databases">
        <title>P. mediterranea TC4 genome.</title>
        <authorList>
            <person name="Molmeret M."/>
        </authorList>
    </citation>
    <scope>NUCLEOTIDE SEQUENCE [LARGE SCALE GENOMIC DNA]</scope>
    <source>
        <strain evidence="2 3">TC4</strain>
    </source>
</reference>
<gene>
    <name evidence="2" type="ORF">FNJ87_04235</name>
</gene>
<keyword evidence="3" id="KW-1185">Reference proteome</keyword>
<keyword evidence="1" id="KW-0812">Transmembrane</keyword>
<feature type="transmembrane region" description="Helical" evidence="1">
    <location>
        <begin position="44"/>
        <end position="68"/>
    </location>
</feature>
<evidence type="ECO:0000256" key="1">
    <source>
        <dbReference type="SAM" id="Phobius"/>
    </source>
</evidence>
<name>A0ABS0A2J0_9FLAO</name>
<keyword evidence="1" id="KW-1133">Transmembrane helix</keyword>
<protein>
    <submittedName>
        <fullName evidence="2">Uncharacterized protein</fullName>
    </submittedName>
</protein>
<evidence type="ECO:0000313" key="3">
    <source>
        <dbReference type="Proteomes" id="UP001194729"/>
    </source>
</evidence>